<evidence type="ECO:0000259" key="4">
    <source>
        <dbReference type="PROSITE" id="PS01124"/>
    </source>
</evidence>
<dbReference type="SUPFAM" id="SSF46689">
    <property type="entry name" value="Homeodomain-like"/>
    <property type="match status" value="2"/>
</dbReference>
<accession>A0A1G9RBF5</accession>
<dbReference type="Proteomes" id="UP000198901">
    <property type="component" value="Unassembled WGS sequence"/>
</dbReference>
<evidence type="ECO:0000256" key="1">
    <source>
        <dbReference type="ARBA" id="ARBA00023015"/>
    </source>
</evidence>
<reference evidence="5 6" key="1">
    <citation type="submission" date="2016-10" db="EMBL/GenBank/DDBJ databases">
        <authorList>
            <person name="de Groot N.N."/>
        </authorList>
    </citation>
    <scope>NUCLEOTIDE SEQUENCE [LARGE SCALE GENOMIC DNA]</scope>
    <source>
        <strain evidence="5 6">DSM 21668</strain>
    </source>
</reference>
<feature type="domain" description="HTH araC/xylS-type" evidence="4">
    <location>
        <begin position="179"/>
        <end position="276"/>
    </location>
</feature>
<keyword evidence="6" id="KW-1185">Reference proteome</keyword>
<dbReference type="AlphaFoldDB" id="A0A1G9RBF5"/>
<proteinExistence type="predicted"/>
<dbReference type="InterPro" id="IPR018062">
    <property type="entry name" value="HTH_AraC-typ_CS"/>
</dbReference>
<dbReference type="PANTHER" id="PTHR43280:SF27">
    <property type="entry name" value="TRANSCRIPTIONAL REGULATOR MTLR"/>
    <property type="match status" value="1"/>
</dbReference>
<gene>
    <name evidence="5" type="ORF">SAMN04488090_2811</name>
</gene>
<dbReference type="GO" id="GO:0003700">
    <property type="term" value="F:DNA-binding transcription factor activity"/>
    <property type="evidence" value="ECO:0007669"/>
    <property type="project" value="InterPro"/>
</dbReference>
<dbReference type="OrthoDB" id="792101at2"/>
<evidence type="ECO:0000313" key="5">
    <source>
        <dbReference type="EMBL" id="SDM20197.1"/>
    </source>
</evidence>
<dbReference type="PROSITE" id="PS00041">
    <property type="entry name" value="HTH_ARAC_FAMILY_1"/>
    <property type="match status" value="1"/>
</dbReference>
<protein>
    <submittedName>
        <fullName evidence="5">Transcriptional regulator, AraC family</fullName>
    </submittedName>
</protein>
<evidence type="ECO:0000313" key="6">
    <source>
        <dbReference type="Proteomes" id="UP000198901"/>
    </source>
</evidence>
<organism evidence="5 6">
    <name type="scientific">Siphonobacter aquaeclarae</name>
    <dbReference type="NCBI Taxonomy" id="563176"/>
    <lineage>
        <taxon>Bacteria</taxon>
        <taxon>Pseudomonadati</taxon>
        <taxon>Bacteroidota</taxon>
        <taxon>Cytophagia</taxon>
        <taxon>Cytophagales</taxon>
        <taxon>Cytophagaceae</taxon>
        <taxon>Siphonobacter</taxon>
    </lineage>
</organism>
<dbReference type="STRING" id="563176.SAMN04488090_2811"/>
<dbReference type="GO" id="GO:0043565">
    <property type="term" value="F:sequence-specific DNA binding"/>
    <property type="evidence" value="ECO:0007669"/>
    <property type="project" value="InterPro"/>
</dbReference>
<dbReference type="Gene3D" id="1.10.10.60">
    <property type="entry name" value="Homeodomain-like"/>
    <property type="match status" value="2"/>
</dbReference>
<dbReference type="InterPro" id="IPR018060">
    <property type="entry name" value="HTH_AraC"/>
</dbReference>
<dbReference type="InterPro" id="IPR009057">
    <property type="entry name" value="Homeodomain-like_sf"/>
</dbReference>
<name>A0A1G9RBF5_9BACT</name>
<keyword evidence="2" id="KW-0238">DNA-binding</keyword>
<dbReference type="PROSITE" id="PS01124">
    <property type="entry name" value="HTH_ARAC_FAMILY_2"/>
    <property type="match status" value="1"/>
</dbReference>
<dbReference type="Pfam" id="PF12833">
    <property type="entry name" value="HTH_18"/>
    <property type="match status" value="1"/>
</dbReference>
<dbReference type="PANTHER" id="PTHR43280">
    <property type="entry name" value="ARAC-FAMILY TRANSCRIPTIONAL REGULATOR"/>
    <property type="match status" value="1"/>
</dbReference>
<dbReference type="SMART" id="SM00342">
    <property type="entry name" value="HTH_ARAC"/>
    <property type="match status" value="1"/>
</dbReference>
<evidence type="ECO:0000256" key="2">
    <source>
        <dbReference type="ARBA" id="ARBA00023125"/>
    </source>
</evidence>
<evidence type="ECO:0000256" key="3">
    <source>
        <dbReference type="ARBA" id="ARBA00023163"/>
    </source>
</evidence>
<dbReference type="RefSeq" id="WP_093203298.1">
    <property type="nucleotide sequence ID" value="NZ_FNGS01000005.1"/>
</dbReference>
<sequence length="280" mass="32534">MKIVRENVIFEPGQSFRVFSPSLRHYFLWHYHPEFELVYVEAVTGIRHVGSSVTSYDESDLILIGSNVPHLNFDYGIETDYEQIVIQLREQFRETLLAAPEFGAIDRLLERAYLGLVFRGETKRIAAEKIRRLQALRGYEALIALLDILQLLACSSEVAELNTEDTRIKLFLNDKIRMGTVYDYIHARYNRQPDVNEIAAQVHLSTSAFCRYFKRQTQMTFTDFVNHYRISQAKTLLLRDLSVSEVCYQVGIESLSYFNKTFRTLAGETPTGFKKKHLKK</sequence>
<keyword evidence="3" id="KW-0804">Transcription</keyword>
<keyword evidence="1" id="KW-0805">Transcription regulation</keyword>
<dbReference type="EMBL" id="FNGS01000005">
    <property type="protein sequence ID" value="SDM20197.1"/>
    <property type="molecule type" value="Genomic_DNA"/>
</dbReference>